<comment type="caution">
    <text evidence="1">The sequence shown here is derived from an EMBL/GenBank/DDBJ whole genome shotgun (WGS) entry which is preliminary data.</text>
</comment>
<gene>
    <name evidence="1" type="ORF">CYCCA115_LOCUS16162</name>
</gene>
<organism evidence="1 2">
    <name type="scientific">Cylindrotheca closterium</name>
    <dbReference type="NCBI Taxonomy" id="2856"/>
    <lineage>
        <taxon>Eukaryota</taxon>
        <taxon>Sar</taxon>
        <taxon>Stramenopiles</taxon>
        <taxon>Ochrophyta</taxon>
        <taxon>Bacillariophyta</taxon>
        <taxon>Bacillariophyceae</taxon>
        <taxon>Bacillariophycidae</taxon>
        <taxon>Bacillariales</taxon>
        <taxon>Bacillariaceae</taxon>
        <taxon>Cylindrotheca</taxon>
    </lineage>
</organism>
<accession>A0AAD2JK83</accession>
<proteinExistence type="predicted"/>
<dbReference type="AlphaFoldDB" id="A0AAD2JK83"/>
<name>A0AAD2JK83_9STRA</name>
<protein>
    <submittedName>
        <fullName evidence="1">Uncharacterized protein</fullName>
    </submittedName>
</protein>
<reference evidence="1" key="1">
    <citation type="submission" date="2023-08" db="EMBL/GenBank/DDBJ databases">
        <authorList>
            <person name="Audoor S."/>
            <person name="Bilcke G."/>
        </authorList>
    </citation>
    <scope>NUCLEOTIDE SEQUENCE</scope>
</reference>
<evidence type="ECO:0000313" key="1">
    <source>
        <dbReference type="EMBL" id="CAJ1956291.1"/>
    </source>
</evidence>
<evidence type="ECO:0000313" key="2">
    <source>
        <dbReference type="Proteomes" id="UP001295423"/>
    </source>
</evidence>
<sequence>MLPTCIADSFEFIFPPQGPGVSRVMLCRLSLQIDNHVLFGAWVREVNDMMWERYLQKSNQYLELLNDWLEKWPSVSSYDGSPPLHCTSYDGRPIIPYSAFGEAGHHNGIMMTENLAKTLFRLVEGGKRLQYNQNLFAAWQDEGLRADDTFKICKKVHVTTSGKKRVKPFAGLLTLLSQKGKIVAAVFKSSMSHDTNTCILQEVKKARDYVGAPRLRLLQTDNPVGEQAPYYTIFPELKEGIVARSSLPSIEIPQTDIAVLDDATAINNYILTFAESFPGDTDIYYGLDTEFERDGQKLTVLSLAFSQSIIGVPVAIVIHLHKIAKRDFPNSLKRLLEQHNMIPTGRLIGGEGWSCTTCVELIGVLNDMD</sequence>
<dbReference type="EMBL" id="CAKOGP040001913">
    <property type="protein sequence ID" value="CAJ1956291.1"/>
    <property type="molecule type" value="Genomic_DNA"/>
</dbReference>
<dbReference type="Proteomes" id="UP001295423">
    <property type="component" value="Unassembled WGS sequence"/>
</dbReference>
<keyword evidence="2" id="KW-1185">Reference proteome</keyword>